<dbReference type="PANTHER" id="PTHR35040:SF9">
    <property type="entry name" value="4-LIKE CELL SURFACE PROTEIN, PUTATIVE (AFU_ORTHOLOGUE AFUA_4G14080)-RELATED"/>
    <property type="match status" value="1"/>
</dbReference>
<dbReference type="OrthoDB" id="5342184at2759"/>
<dbReference type="InterPro" id="IPR021986">
    <property type="entry name" value="Spherulin4"/>
</dbReference>
<dbReference type="PANTHER" id="PTHR35040">
    <property type="match status" value="1"/>
</dbReference>
<dbReference type="Pfam" id="PF12138">
    <property type="entry name" value="Spherulin4"/>
    <property type="match status" value="1"/>
</dbReference>
<sequence length="252" mass="28044">MALQHIIVPLYIYPEERAWAPLAAAARRHANINFLVIINPNNGPGEGPLPDGSYTASLHQLQSIPNIQLLGYVHCTYGRRPLEDVCRDVDRYYSWNAQLLRVDGIFIDEVPSAAEAVPYMAHLAGHVRSVWTCHSTVASGVLVFNPGVVVDTTLVELADYVVAFEQAHEQWRVLRGEHEALPREICRKALAIVHTTTSEDGSLEEVLQDAKGAGFAGVYITDQHGGGFTRWPAQWDKFVQLLSYDQTAREET</sequence>
<dbReference type="EMBL" id="JAGIXG020000046">
    <property type="protein sequence ID" value="KAI6779501.1"/>
    <property type="molecule type" value="Genomic_DNA"/>
</dbReference>
<gene>
    <name evidence="1" type="ORF">J7T54_001918</name>
</gene>
<organism evidence="1 2">
    <name type="scientific">Emericellopsis cladophorae</name>
    <dbReference type="NCBI Taxonomy" id="2686198"/>
    <lineage>
        <taxon>Eukaryota</taxon>
        <taxon>Fungi</taxon>
        <taxon>Dikarya</taxon>
        <taxon>Ascomycota</taxon>
        <taxon>Pezizomycotina</taxon>
        <taxon>Sordariomycetes</taxon>
        <taxon>Hypocreomycetidae</taxon>
        <taxon>Hypocreales</taxon>
        <taxon>Bionectriaceae</taxon>
        <taxon>Emericellopsis</taxon>
    </lineage>
</organism>
<keyword evidence="2" id="KW-1185">Reference proteome</keyword>
<reference evidence="1" key="2">
    <citation type="submission" date="2022-07" db="EMBL/GenBank/DDBJ databases">
        <authorList>
            <person name="Goncalves M.F.M."/>
            <person name="Hilario S."/>
            <person name="Van De Peer Y."/>
            <person name="Esteves A.C."/>
            <person name="Alves A."/>
        </authorList>
    </citation>
    <scope>NUCLEOTIDE SEQUENCE</scope>
    <source>
        <strain evidence="1">MUM 19.33</strain>
    </source>
</reference>
<accession>A0A9P9XX66</accession>
<evidence type="ECO:0000313" key="2">
    <source>
        <dbReference type="Proteomes" id="UP001055219"/>
    </source>
</evidence>
<comment type="caution">
    <text evidence="1">The sequence shown here is derived from an EMBL/GenBank/DDBJ whole genome shotgun (WGS) entry which is preliminary data.</text>
</comment>
<name>A0A9P9XX66_9HYPO</name>
<protein>
    <submittedName>
        <fullName evidence="1">Spherulin-like protein</fullName>
    </submittedName>
</protein>
<dbReference type="AlphaFoldDB" id="A0A9P9XX66"/>
<dbReference type="GeneID" id="75828434"/>
<dbReference type="Proteomes" id="UP001055219">
    <property type="component" value="Unassembled WGS sequence"/>
</dbReference>
<proteinExistence type="predicted"/>
<dbReference type="RefSeq" id="XP_051360357.1">
    <property type="nucleotide sequence ID" value="XM_051508616.1"/>
</dbReference>
<evidence type="ECO:0000313" key="1">
    <source>
        <dbReference type="EMBL" id="KAI6779501.1"/>
    </source>
</evidence>
<reference evidence="1" key="1">
    <citation type="journal article" date="2021" name="J Fungi (Basel)">
        <title>Genomic and Metabolomic Analyses of the Marine Fungus Emericellopsis cladophorae: Insights into Saltwater Adaptability Mechanisms and Its Biosynthetic Potential.</title>
        <authorList>
            <person name="Goncalves M.F.M."/>
            <person name="Hilario S."/>
            <person name="Van de Peer Y."/>
            <person name="Esteves A.C."/>
            <person name="Alves A."/>
        </authorList>
    </citation>
    <scope>NUCLEOTIDE SEQUENCE</scope>
    <source>
        <strain evidence="1">MUM 19.33</strain>
    </source>
</reference>